<dbReference type="InterPro" id="IPR036457">
    <property type="entry name" value="PPM-type-like_dom_sf"/>
</dbReference>
<proteinExistence type="predicted"/>
<gene>
    <name evidence="5" type="ORF">Mam01_37440</name>
</gene>
<dbReference type="EMBL" id="BOOB01000026">
    <property type="protein sequence ID" value="GIH33580.1"/>
    <property type="molecule type" value="Genomic_DNA"/>
</dbReference>
<feature type="domain" description="PPM-type phosphatase" evidence="4">
    <location>
        <begin position="242"/>
        <end position="465"/>
    </location>
</feature>
<dbReference type="PANTHER" id="PTHR43156:SF2">
    <property type="entry name" value="STAGE II SPORULATION PROTEIN E"/>
    <property type="match status" value="1"/>
</dbReference>
<reference evidence="5 6" key="1">
    <citation type="submission" date="2021-01" db="EMBL/GenBank/DDBJ databases">
        <title>Whole genome shotgun sequence of Microbispora amethystogenes NBRC 101907.</title>
        <authorList>
            <person name="Komaki H."/>
            <person name="Tamura T."/>
        </authorList>
    </citation>
    <scope>NUCLEOTIDE SEQUENCE [LARGE SCALE GENOMIC DNA]</scope>
    <source>
        <strain evidence="5 6">NBRC 101907</strain>
    </source>
</reference>
<dbReference type="Pfam" id="PF07228">
    <property type="entry name" value="SpoIIE"/>
    <property type="match status" value="1"/>
</dbReference>
<evidence type="ECO:0000259" key="3">
    <source>
        <dbReference type="SMART" id="SM00065"/>
    </source>
</evidence>
<feature type="region of interest" description="Disordered" evidence="2">
    <location>
        <begin position="1"/>
        <end position="36"/>
    </location>
</feature>
<accession>A0ABQ4FFK9</accession>
<dbReference type="SUPFAM" id="SSF55781">
    <property type="entry name" value="GAF domain-like"/>
    <property type="match status" value="1"/>
</dbReference>
<dbReference type="Proteomes" id="UP000651728">
    <property type="component" value="Unassembled WGS sequence"/>
</dbReference>
<evidence type="ECO:0000313" key="6">
    <source>
        <dbReference type="Proteomes" id="UP000651728"/>
    </source>
</evidence>
<keyword evidence="6" id="KW-1185">Reference proteome</keyword>
<protein>
    <recommendedName>
        <fullName evidence="7">SpoIIE family protein phosphatase</fullName>
    </recommendedName>
</protein>
<evidence type="ECO:0000259" key="4">
    <source>
        <dbReference type="SMART" id="SM00331"/>
    </source>
</evidence>
<dbReference type="SMART" id="SM00331">
    <property type="entry name" value="PP2C_SIG"/>
    <property type="match status" value="1"/>
</dbReference>
<dbReference type="InterPro" id="IPR001932">
    <property type="entry name" value="PPM-type_phosphatase-like_dom"/>
</dbReference>
<evidence type="ECO:0000256" key="1">
    <source>
        <dbReference type="ARBA" id="ARBA00022801"/>
    </source>
</evidence>
<dbReference type="SMART" id="SM00065">
    <property type="entry name" value="GAF"/>
    <property type="match status" value="1"/>
</dbReference>
<dbReference type="InterPro" id="IPR052016">
    <property type="entry name" value="Bact_Sigma-Reg"/>
</dbReference>
<dbReference type="InterPro" id="IPR029016">
    <property type="entry name" value="GAF-like_dom_sf"/>
</dbReference>
<dbReference type="Gene3D" id="3.60.40.10">
    <property type="entry name" value="PPM-type phosphatase domain"/>
    <property type="match status" value="1"/>
</dbReference>
<dbReference type="SUPFAM" id="SSF81606">
    <property type="entry name" value="PP2C-like"/>
    <property type="match status" value="1"/>
</dbReference>
<keyword evidence="1" id="KW-0378">Hydrolase</keyword>
<sequence length="480" mass="49595">MTRAPWGRAPVTGEEPEVSTVEEAPGRPAVADSDEEAPRLEAVRRYAALETASGGAFDRVAALAARIFQAPFATVTIVGDDLVRVIAAHGPPARRAIAEVSIMEPVIVESPTVEAPIVGTLCAAAVRHDGPHAVSDARLHPGAAGDPAVRGEPGIRFHAAAPIVTPDGEPLGSVNVMDTRPREAGEEELACLRDLADLVMDELQVRLVTQRTVEIERQLRAGAERLARTLQRTLLPPALPRVPGLRAAAAYHPVSADEVGGDFYDLFPLDGDRWGFFLGDVCGKGAGAASLTSLVRYTLRAAAVYDADPHAVLANLDAVLQQEHAGGDIPAPYCTAVFGVLQPDGDGFGVTLATGGHPPALAVRADGVVEPIHPAGGQLIGILRNPHFAQVGARLNAGDALLLYTDGLTEARTETGSMLDEDGLTACLAAAGPTSADALLDTVHDLITALGEGVSDDTAVLALSVPPATRSSSSGSQGAA</sequence>
<dbReference type="Pfam" id="PF13185">
    <property type="entry name" value="GAF_2"/>
    <property type="match status" value="1"/>
</dbReference>
<feature type="domain" description="GAF" evidence="3">
    <location>
        <begin position="52"/>
        <end position="212"/>
    </location>
</feature>
<evidence type="ECO:0000256" key="2">
    <source>
        <dbReference type="SAM" id="MobiDB-lite"/>
    </source>
</evidence>
<dbReference type="InterPro" id="IPR003018">
    <property type="entry name" value="GAF"/>
</dbReference>
<name>A0ABQ4FFK9_9ACTN</name>
<dbReference type="PANTHER" id="PTHR43156">
    <property type="entry name" value="STAGE II SPORULATION PROTEIN E-RELATED"/>
    <property type="match status" value="1"/>
</dbReference>
<comment type="caution">
    <text evidence="5">The sequence shown here is derived from an EMBL/GenBank/DDBJ whole genome shotgun (WGS) entry which is preliminary data.</text>
</comment>
<organism evidence="5 6">
    <name type="scientific">Microbispora amethystogenes</name>
    <dbReference type="NCBI Taxonomy" id="1427754"/>
    <lineage>
        <taxon>Bacteria</taxon>
        <taxon>Bacillati</taxon>
        <taxon>Actinomycetota</taxon>
        <taxon>Actinomycetes</taxon>
        <taxon>Streptosporangiales</taxon>
        <taxon>Streptosporangiaceae</taxon>
        <taxon>Microbispora</taxon>
    </lineage>
</organism>
<dbReference type="Gene3D" id="3.30.450.40">
    <property type="match status" value="1"/>
</dbReference>
<evidence type="ECO:0000313" key="5">
    <source>
        <dbReference type="EMBL" id="GIH33580.1"/>
    </source>
</evidence>
<evidence type="ECO:0008006" key="7">
    <source>
        <dbReference type="Google" id="ProtNLM"/>
    </source>
</evidence>